<feature type="compositionally biased region" description="Basic residues" evidence="1">
    <location>
        <begin position="151"/>
        <end position="162"/>
    </location>
</feature>
<evidence type="ECO:0000313" key="2">
    <source>
        <dbReference type="EMBL" id="MBE1536900.1"/>
    </source>
</evidence>
<evidence type="ECO:0000256" key="1">
    <source>
        <dbReference type="SAM" id="MobiDB-lite"/>
    </source>
</evidence>
<reference evidence="2 3" key="1">
    <citation type="submission" date="2020-10" db="EMBL/GenBank/DDBJ databases">
        <title>Sequencing the genomes of 1000 actinobacteria strains.</title>
        <authorList>
            <person name="Klenk H.-P."/>
        </authorList>
    </citation>
    <scope>NUCLEOTIDE SEQUENCE [LARGE SCALE GENOMIC DNA]</scope>
    <source>
        <strain evidence="2 3">DSM 46744</strain>
    </source>
</reference>
<proteinExistence type="predicted"/>
<comment type="caution">
    <text evidence="2">The sequence shown here is derived from an EMBL/GenBank/DDBJ whole genome shotgun (WGS) entry which is preliminary data.</text>
</comment>
<feature type="region of interest" description="Disordered" evidence="1">
    <location>
        <begin position="104"/>
        <end position="162"/>
    </location>
</feature>
<keyword evidence="3" id="KW-1185">Reference proteome</keyword>
<dbReference type="Proteomes" id="UP000627838">
    <property type="component" value="Unassembled WGS sequence"/>
</dbReference>
<accession>A0ABR9K223</accession>
<dbReference type="RefSeq" id="WP_225961442.1">
    <property type="nucleotide sequence ID" value="NZ_JADBDZ010000001.1"/>
</dbReference>
<organism evidence="2 3">
    <name type="scientific">Actinomadura algeriensis</name>
    <dbReference type="NCBI Taxonomy" id="1679523"/>
    <lineage>
        <taxon>Bacteria</taxon>
        <taxon>Bacillati</taxon>
        <taxon>Actinomycetota</taxon>
        <taxon>Actinomycetes</taxon>
        <taxon>Streptosporangiales</taxon>
        <taxon>Thermomonosporaceae</taxon>
        <taxon>Actinomadura</taxon>
    </lineage>
</organism>
<dbReference type="EMBL" id="JADBDZ010000001">
    <property type="protein sequence ID" value="MBE1536900.1"/>
    <property type="molecule type" value="Genomic_DNA"/>
</dbReference>
<sequence length="162" mass="19050">MPEVPGVFPLDEFPIHQIPAPIEWVGSDRNFYDRSYWNAHDRTGDLMMITGIGYYPNLGTKDAFFLLRRGDQQTALHFGDRLDSDRLNQHCGNYRIEVIEPLKTSRRTRPLRPDRQRRTSGLARRRQGPTRRLGAVRARRHRDPPALRIPRLAHQRPVNRHR</sequence>
<gene>
    <name evidence="2" type="ORF">H4W34_006733</name>
</gene>
<evidence type="ECO:0000313" key="3">
    <source>
        <dbReference type="Proteomes" id="UP000627838"/>
    </source>
</evidence>
<protein>
    <submittedName>
        <fullName evidence="2">Uncharacterized protein</fullName>
    </submittedName>
</protein>
<name>A0ABR9K223_9ACTN</name>